<evidence type="ECO:0000313" key="9">
    <source>
        <dbReference type="EMBL" id="PIN04347.1"/>
    </source>
</evidence>
<keyword evidence="4 8" id="KW-0732">Signal</keyword>
<dbReference type="GO" id="GO:0016042">
    <property type="term" value="P:lipid catabolic process"/>
    <property type="evidence" value="ECO:0007669"/>
    <property type="project" value="UniProtKB-KW"/>
</dbReference>
<evidence type="ECO:0000256" key="7">
    <source>
        <dbReference type="ARBA" id="ARBA00023098"/>
    </source>
</evidence>
<evidence type="ECO:0000256" key="8">
    <source>
        <dbReference type="SAM" id="SignalP"/>
    </source>
</evidence>
<evidence type="ECO:0000256" key="6">
    <source>
        <dbReference type="ARBA" id="ARBA00022963"/>
    </source>
</evidence>
<protein>
    <submittedName>
        <fullName evidence="9">Triacylglycerol lipase</fullName>
        <ecNumber evidence="9">3.1.1.3</ecNumber>
    </submittedName>
</protein>
<evidence type="ECO:0000256" key="2">
    <source>
        <dbReference type="ARBA" id="ARBA00008668"/>
    </source>
</evidence>
<dbReference type="GO" id="GO:0004806">
    <property type="term" value="F:triacylglycerol lipase activity"/>
    <property type="evidence" value="ECO:0007669"/>
    <property type="project" value="UniProtKB-EC"/>
</dbReference>
<comment type="similarity">
    <text evidence="2">Belongs to the 'GDSL' lipolytic enzyme family.</text>
</comment>
<dbReference type="InterPro" id="IPR036514">
    <property type="entry name" value="SGNH_hydro_sf"/>
</dbReference>
<keyword evidence="10" id="KW-1185">Reference proteome</keyword>
<dbReference type="CDD" id="cd01837">
    <property type="entry name" value="SGNH_plant_lipase_like"/>
    <property type="match status" value="1"/>
</dbReference>
<accession>A0A2G9GGE2</accession>
<sequence length="350" mass="37936">MAKFSAMFYFFFVSNNLLMSVYSETLVPCYFIFGDSLVDNGNNNARNTIAKANYPPYGIDYPDGPTGRFTNGRNVADIIAELLGFNNHIPPFATASGDAILNGINYGSGGAGILDNTGKQFGDLISLSEQLENHKTTISRINTIIGNPDSAKQRLSQCIYSVGMGSNDYAAYALTLGPYSPEQFAAILIEQYSRQLRDLYTSGARKIAIFGVGTVGCVPAAIKGPINGTSCVSSTNDAVQIFNSKLKSLVDVLNKDLVGAKFIYIDTYRITASDPSFNGFNYKNIPCCAVSNMGVCLFEGVTCNPRTDYLYFDGFHPTEAAVAIVAKRAFRAQSPLDAYPFDIQHLAQAQ</sequence>
<evidence type="ECO:0000313" key="10">
    <source>
        <dbReference type="Proteomes" id="UP000231279"/>
    </source>
</evidence>
<dbReference type="EC" id="3.1.1.3" evidence="9"/>
<evidence type="ECO:0000256" key="4">
    <source>
        <dbReference type="ARBA" id="ARBA00022729"/>
    </source>
</evidence>
<dbReference type="SUPFAM" id="SSF52266">
    <property type="entry name" value="SGNH hydrolase"/>
    <property type="match status" value="1"/>
</dbReference>
<keyword evidence="7" id="KW-0443">Lipid metabolism</keyword>
<name>A0A2G9GGE2_9LAMI</name>
<dbReference type="Pfam" id="PF00657">
    <property type="entry name" value="Lipase_GDSL"/>
    <property type="match status" value="1"/>
</dbReference>
<dbReference type="InterPro" id="IPR035669">
    <property type="entry name" value="SGNH_plant_lipase-like"/>
</dbReference>
<dbReference type="GO" id="GO:0005576">
    <property type="term" value="C:extracellular region"/>
    <property type="evidence" value="ECO:0007669"/>
    <property type="project" value="UniProtKB-SubCell"/>
</dbReference>
<dbReference type="PANTHER" id="PTHR45650:SF3">
    <property type="entry name" value="OS01G0748500 PROTEIN"/>
    <property type="match status" value="1"/>
</dbReference>
<gene>
    <name evidence="9" type="ORF">CDL12_23122</name>
</gene>
<dbReference type="AlphaFoldDB" id="A0A2G9GGE2"/>
<reference evidence="10" key="1">
    <citation type="journal article" date="2018" name="Gigascience">
        <title>Genome assembly of the Pink Ipe (Handroanthus impetiginosus, Bignoniaceae), a highly valued, ecologically keystone Neotropical timber forest tree.</title>
        <authorList>
            <person name="Silva-Junior O.B."/>
            <person name="Grattapaglia D."/>
            <person name="Novaes E."/>
            <person name="Collevatti R.G."/>
        </authorList>
    </citation>
    <scope>NUCLEOTIDE SEQUENCE [LARGE SCALE GENOMIC DNA]</scope>
    <source>
        <strain evidence="10">cv. UFG-1</strain>
    </source>
</reference>
<feature type="chain" id="PRO_5013728742" evidence="8">
    <location>
        <begin position="24"/>
        <end position="350"/>
    </location>
</feature>
<comment type="caution">
    <text evidence="9">The sequence shown here is derived from an EMBL/GenBank/DDBJ whole genome shotgun (WGS) entry which is preliminary data.</text>
</comment>
<proteinExistence type="inferred from homology"/>
<keyword evidence="5 9" id="KW-0378">Hydrolase</keyword>
<evidence type="ECO:0000256" key="3">
    <source>
        <dbReference type="ARBA" id="ARBA00022525"/>
    </source>
</evidence>
<evidence type="ECO:0000256" key="5">
    <source>
        <dbReference type="ARBA" id="ARBA00022801"/>
    </source>
</evidence>
<evidence type="ECO:0000256" key="1">
    <source>
        <dbReference type="ARBA" id="ARBA00004613"/>
    </source>
</evidence>
<dbReference type="OrthoDB" id="1683520at2759"/>
<dbReference type="InterPro" id="IPR051238">
    <property type="entry name" value="GDSL_esterase/lipase"/>
</dbReference>
<keyword evidence="3" id="KW-0964">Secreted</keyword>
<organism evidence="9 10">
    <name type="scientific">Handroanthus impetiginosus</name>
    <dbReference type="NCBI Taxonomy" id="429701"/>
    <lineage>
        <taxon>Eukaryota</taxon>
        <taxon>Viridiplantae</taxon>
        <taxon>Streptophyta</taxon>
        <taxon>Embryophyta</taxon>
        <taxon>Tracheophyta</taxon>
        <taxon>Spermatophyta</taxon>
        <taxon>Magnoliopsida</taxon>
        <taxon>eudicotyledons</taxon>
        <taxon>Gunneridae</taxon>
        <taxon>Pentapetalae</taxon>
        <taxon>asterids</taxon>
        <taxon>lamiids</taxon>
        <taxon>Lamiales</taxon>
        <taxon>Bignoniaceae</taxon>
        <taxon>Crescentiina</taxon>
        <taxon>Tabebuia alliance</taxon>
        <taxon>Handroanthus</taxon>
    </lineage>
</organism>
<dbReference type="Proteomes" id="UP000231279">
    <property type="component" value="Unassembled WGS sequence"/>
</dbReference>
<keyword evidence="6" id="KW-0442">Lipid degradation</keyword>
<dbReference type="InterPro" id="IPR001087">
    <property type="entry name" value="GDSL"/>
</dbReference>
<comment type="subcellular location">
    <subcellularLocation>
        <location evidence="1">Secreted</location>
    </subcellularLocation>
</comment>
<dbReference type="PANTHER" id="PTHR45650">
    <property type="entry name" value="GDSL-LIKE LIPASE/ACYLHYDROLASE-RELATED"/>
    <property type="match status" value="1"/>
</dbReference>
<feature type="signal peptide" evidence="8">
    <location>
        <begin position="1"/>
        <end position="23"/>
    </location>
</feature>
<dbReference type="Gene3D" id="3.40.50.1110">
    <property type="entry name" value="SGNH hydrolase"/>
    <property type="match status" value="1"/>
</dbReference>
<dbReference type="STRING" id="429701.A0A2G9GGE2"/>
<dbReference type="EMBL" id="NKXS01005194">
    <property type="protein sequence ID" value="PIN04347.1"/>
    <property type="molecule type" value="Genomic_DNA"/>
</dbReference>